<sequence length="179" mass="18189">MHDVLHVRFGAAGGLSITALFVANSAGGLWAGRQPALRATLSGAILLTLGALGLAAALALASPSAFIGGSIISGLGVGLTFNGTLRAISAATAAKSRSEVFSAAYVVSYAALSLPSLAAGLAAPSWGLETTSYLYTAFVAALSLTAALHAGRRLAATPLTVRETVWKRNRHASHHRTRP</sequence>
<reference evidence="2 3" key="1">
    <citation type="submission" date="2020-08" db="EMBL/GenBank/DDBJ databases">
        <title>Sequencing the genomes of 1000 actinobacteria strains.</title>
        <authorList>
            <person name="Klenk H.-P."/>
        </authorList>
    </citation>
    <scope>NUCLEOTIDE SEQUENCE [LARGE SCALE GENOMIC DNA]</scope>
    <source>
        <strain evidence="2 3">DSM 43851</strain>
    </source>
</reference>
<organism evidence="2 3">
    <name type="scientific">Kutzneria kofuensis</name>
    <dbReference type="NCBI Taxonomy" id="103725"/>
    <lineage>
        <taxon>Bacteria</taxon>
        <taxon>Bacillati</taxon>
        <taxon>Actinomycetota</taxon>
        <taxon>Actinomycetes</taxon>
        <taxon>Pseudonocardiales</taxon>
        <taxon>Pseudonocardiaceae</taxon>
        <taxon>Kutzneria</taxon>
    </lineage>
</organism>
<proteinExistence type="predicted"/>
<feature type="transmembrane region" description="Helical" evidence="1">
    <location>
        <begin position="66"/>
        <end position="88"/>
    </location>
</feature>
<comment type="caution">
    <text evidence="2">The sequence shown here is derived from an EMBL/GenBank/DDBJ whole genome shotgun (WGS) entry which is preliminary data.</text>
</comment>
<feature type="transmembrane region" description="Helical" evidence="1">
    <location>
        <begin position="100"/>
        <end position="126"/>
    </location>
</feature>
<dbReference type="InterPro" id="IPR036259">
    <property type="entry name" value="MFS_trans_sf"/>
</dbReference>
<evidence type="ECO:0000313" key="3">
    <source>
        <dbReference type="Proteomes" id="UP000585638"/>
    </source>
</evidence>
<keyword evidence="1" id="KW-0472">Membrane</keyword>
<feature type="transmembrane region" description="Helical" evidence="1">
    <location>
        <begin position="39"/>
        <end position="60"/>
    </location>
</feature>
<evidence type="ECO:0000256" key="1">
    <source>
        <dbReference type="SAM" id="Phobius"/>
    </source>
</evidence>
<feature type="transmembrane region" description="Helical" evidence="1">
    <location>
        <begin position="132"/>
        <end position="150"/>
    </location>
</feature>
<keyword evidence="1" id="KW-1133">Transmembrane helix</keyword>
<dbReference type="Proteomes" id="UP000585638">
    <property type="component" value="Unassembled WGS sequence"/>
</dbReference>
<keyword evidence="3" id="KW-1185">Reference proteome</keyword>
<accession>A0A7W9KP02</accession>
<dbReference type="EMBL" id="JACHIR010000001">
    <property type="protein sequence ID" value="MBB5896100.1"/>
    <property type="molecule type" value="Genomic_DNA"/>
</dbReference>
<protein>
    <submittedName>
        <fullName evidence="2">Dipeptide/tripeptide permease</fullName>
    </submittedName>
</protein>
<evidence type="ECO:0000313" key="2">
    <source>
        <dbReference type="EMBL" id="MBB5896100.1"/>
    </source>
</evidence>
<gene>
    <name evidence="2" type="ORF">BJ998_007296</name>
</gene>
<dbReference type="SUPFAM" id="SSF103473">
    <property type="entry name" value="MFS general substrate transporter"/>
    <property type="match status" value="1"/>
</dbReference>
<keyword evidence="1" id="KW-0812">Transmembrane</keyword>
<name>A0A7W9KP02_9PSEU</name>
<dbReference type="AlphaFoldDB" id="A0A7W9KP02"/>
<feature type="transmembrane region" description="Helical" evidence="1">
    <location>
        <begin position="12"/>
        <end position="32"/>
    </location>
</feature>